<dbReference type="RefSeq" id="WP_119892749.1">
    <property type="nucleotide sequence ID" value="NZ_CP032419.1"/>
</dbReference>
<reference evidence="2" key="1">
    <citation type="submission" date="2018-09" db="EMBL/GenBank/DDBJ databases">
        <authorList>
            <person name="Zhu H."/>
        </authorList>
    </citation>
    <scope>NUCLEOTIDE SEQUENCE [LARGE SCALE GENOMIC DNA]</scope>
    <source>
        <strain evidence="2">K2W31S-8</strain>
    </source>
</reference>
<dbReference type="InterPro" id="IPR009758">
    <property type="entry name" value="DUF1326"/>
</dbReference>
<protein>
    <submittedName>
        <fullName evidence="1">DUF1326 domain-containing protein</fullName>
    </submittedName>
</protein>
<dbReference type="PIRSF" id="PIRSF033303">
    <property type="entry name" value="UCP033303"/>
    <property type="match status" value="1"/>
</dbReference>
<dbReference type="OrthoDB" id="340106at2"/>
<dbReference type="AlphaFoldDB" id="A0A385Z1X1"/>
<evidence type="ECO:0000313" key="1">
    <source>
        <dbReference type="EMBL" id="AYC32127.1"/>
    </source>
</evidence>
<sequence>MSMADWRLQGVEFASCNCNWGCPCQFSSPPTHGHCEAVVSMRVQHGHFNDISLDGLCWVGTFAWPGAIHEGNGRCQVFIEDKATAAQRKALLSILAGEETDPGATVFQVFSSTISEMYEPQFVPIEFSVDMVTRQAHTRIPGVLEVTGEPIRNPVTGEPQEARLILPQGFEFTEAQMASGSYQTQGAIKIGSQHSHGHFAQLHFTGRGVVR</sequence>
<name>A0A385Z1X1_9PSED</name>
<dbReference type="KEGG" id="pcav:D3880_06900"/>
<gene>
    <name evidence="1" type="ORF">D3880_06900</name>
</gene>
<dbReference type="Proteomes" id="UP000265560">
    <property type="component" value="Chromosome"/>
</dbReference>
<dbReference type="EMBL" id="CP032419">
    <property type="protein sequence ID" value="AYC32127.1"/>
    <property type="molecule type" value="Genomic_DNA"/>
</dbReference>
<evidence type="ECO:0000313" key="2">
    <source>
        <dbReference type="Proteomes" id="UP000265560"/>
    </source>
</evidence>
<dbReference type="InterPro" id="IPR014581">
    <property type="entry name" value="UCP033303"/>
</dbReference>
<accession>A0A385Z1X1</accession>
<organism evidence="1 2">
    <name type="scientific">Pseudomonas cavernae</name>
    <dbReference type="NCBI Taxonomy" id="2320867"/>
    <lineage>
        <taxon>Bacteria</taxon>
        <taxon>Pseudomonadati</taxon>
        <taxon>Pseudomonadota</taxon>
        <taxon>Gammaproteobacteria</taxon>
        <taxon>Pseudomonadales</taxon>
        <taxon>Pseudomonadaceae</taxon>
        <taxon>Pseudomonas</taxon>
    </lineage>
</organism>
<dbReference type="Pfam" id="PF07040">
    <property type="entry name" value="DUF1326"/>
    <property type="match status" value="1"/>
</dbReference>
<keyword evidence="2" id="KW-1185">Reference proteome</keyword>
<proteinExistence type="predicted"/>